<feature type="compositionally biased region" description="Polar residues" evidence="1">
    <location>
        <begin position="1"/>
        <end position="11"/>
    </location>
</feature>
<keyword evidence="2" id="KW-0472">Membrane</keyword>
<feature type="region of interest" description="Disordered" evidence="1">
    <location>
        <begin position="1"/>
        <end position="21"/>
    </location>
</feature>
<sequence>MLGNTAKQRQNGRAPKRPRSRIHPLELTMGMYMLHCAYIDVYYGKDQFYIYLILQAAAFFTVGFSLVGTSPS</sequence>
<dbReference type="AlphaFoldDB" id="A0A328D3C4"/>
<accession>A0A328D3C4</accession>
<evidence type="ECO:0000313" key="3">
    <source>
        <dbReference type="EMBL" id="RAL40307.1"/>
    </source>
</evidence>
<evidence type="ECO:0000256" key="1">
    <source>
        <dbReference type="SAM" id="MobiDB-lite"/>
    </source>
</evidence>
<dbReference type="Proteomes" id="UP000249390">
    <property type="component" value="Unassembled WGS sequence"/>
</dbReference>
<proteinExistence type="predicted"/>
<name>A0A328D3C4_9ASTE</name>
<gene>
    <name evidence="3" type="ORF">DM860_006377</name>
</gene>
<keyword evidence="2" id="KW-1133">Transmembrane helix</keyword>
<comment type="caution">
    <text evidence="3">The sequence shown here is derived from an EMBL/GenBank/DDBJ whole genome shotgun (WGS) entry which is preliminary data.</text>
</comment>
<dbReference type="EMBL" id="NQVE01000194">
    <property type="protein sequence ID" value="RAL40307.1"/>
    <property type="molecule type" value="Genomic_DNA"/>
</dbReference>
<feature type="transmembrane region" description="Helical" evidence="2">
    <location>
        <begin position="48"/>
        <end position="67"/>
    </location>
</feature>
<protein>
    <submittedName>
        <fullName evidence="3">Uncharacterized protein</fullName>
    </submittedName>
</protein>
<reference evidence="3 4" key="1">
    <citation type="submission" date="2018-06" db="EMBL/GenBank/DDBJ databases">
        <title>The Genome of Cuscuta australis (Dodder) Provides Insight into the Evolution of Plant Parasitism.</title>
        <authorList>
            <person name="Liu H."/>
        </authorList>
    </citation>
    <scope>NUCLEOTIDE SEQUENCE [LARGE SCALE GENOMIC DNA]</scope>
    <source>
        <strain evidence="4">cv. Yunnan</strain>
        <tissue evidence="3">Vines</tissue>
    </source>
</reference>
<organism evidence="3 4">
    <name type="scientific">Cuscuta australis</name>
    <dbReference type="NCBI Taxonomy" id="267555"/>
    <lineage>
        <taxon>Eukaryota</taxon>
        <taxon>Viridiplantae</taxon>
        <taxon>Streptophyta</taxon>
        <taxon>Embryophyta</taxon>
        <taxon>Tracheophyta</taxon>
        <taxon>Spermatophyta</taxon>
        <taxon>Magnoliopsida</taxon>
        <taxon>eudicotyledons</taxon>
        <taxon>Gunneridae</taxon>
        <taxon>Pentapetalae</taxon>
        <taxon>asterids</taxon>
        <taxon>lamiids</taxon>
        <taxon>Solanales</taxon>
        <taxon>Convolvulaceae</taxon>
        <taxon>Cuscuteae</taxon>
        <taxon>Cuscuta</taxon>
        <taxon>Cuscuta subgen. Grammica</taxon>
        <taxon>Cuscuta sect. Cleistogrammica</taxon>
    </lineage>
</organism>
<keyword evidence="2" id="KW-0812">Transmembrane</keyword>
<keyword evidence="4" id="KW-1185">Reference proteome</keyword>
<evidence type="ECO:0000256" key="2">
    <source>
        <dbReference type="SAM" id="Phobius"/>
    </source>
</evidence>
<evidence type="ECO:0000313" key="4">
    <source>
        <dbReference type="Proteomes" id="UP000249390"/>
    </source>
</evidence>